<sequence>MADNTLNLNDNVVKKQRRRPMRLQKSRLLEVEANLRLLLSRGLDAKKSDAAILATAPRSRNTVTTQYRKEAQKINPRTARRLSKRMAVLPQEGLPLPPTPSLPTSVPLAPTRTSPLFSPPRRTIFISNH</sequence>
<proteinExistence type="predicted"/>
<dbReference type="EMBL" id="MNPL01002949">
    <property type="protein sequence ID" value="OQR77866.1"/>
    <property type="molecule type" value="Genomic_DNA"/>
</dbReference>
<evidence type="ECO:0000256" key="1">
    <source>
        <dbReference type="SAM" id="MobiDB-lite"/>
    </source>
</evidence>
<protein>
    <submittedName>
        <fullName evidence="2">Uncharacterized protein</fullName>
    </submittedName>
</protein>
<keyword evidence="3" id="KW-1185">Reference proteome</keyword>
<name>A0A1V9XWJ0_9ACAR</name>
<feature type="compositionally biased region" description="Low complexity" evidence="1">
    <location>
        <begin position="102"/>
        <end position="111"/>
    </location>
</feature>
<organism evidence="2 3">
    <name type="scientific">Tropilaelaps mercedesae</name>
    <dbReference type="NCBI Taxonomy" id="418985"/>
    <lineage>
        <taxon>Eukaryota</taxon>
        <taxon>Metazoa</taxon>
        <taxon>Ecdysozoa</taxon>
        <taxon>Arthropoda</taxon>
        <taxon>Chelicerata</taxon>
        <taxon>Arachnida</taxon>
        <taxon>Acari</taxon>
        <taxon>Parasitiformes</taxon>
        <taxon>Mesostigmata</taxon>
        <taxon>Gamasina</taxon>
        <taxon>Dermanyssoidea</taxon>
        <taxon>Laelapidae</taxon>
        <taxon>Tropilaelaps</taxon>
    </lineage>
</organism>
<feature type="region of interest" description="Disordered" evidence="1">
    <location>
        <begin position="91"/>
        <end position="114"/>
    </location>
</feature>
<gene>
    <name evidence="2" type="ORF">BIW11_02842</name>
</gene>
<accession>A0A1V9XWJ0</accession>
<evidence type="ECO:0000313" key="2">
    <source>
        <dbReference type="EMBL" id="OQR77866.1"/>
    </source>
</evidence>
<evidence type="ECO:0000313" key="3">
    <source>
        <dbReference type="Proteomes" id="UP000192247"/>
    </source>
</evidence>
<dbReference type="InParanoid" id="A0A1V9XWJ0"/>
<comment type="caution">
    <text evidence="2">The sequence shown here is derived from an EMBL/GenBank/DDBJ whole genome shotgun (WGS) entry which is preliminary data.</text>
</comment>
<dbReference type="AlphaFoldDB" id="A0A1V9XWJ0"/>
<reference evidence="2 3" key="1">
    <citation type="journal article" date="2017" name="Gigascience">
        <title>Draft genome of the honey bee ectoparasitic mite, Tropilaelaps mercedesae, is shaped by the parasitic life history.</title>
        <authorList>
            <person name="Dong X."/>
            <person name="Armstrong S.D."/>
            <person name="Xia D."/>
            <person name="Makepeace B.L."/>
            <person name="Darby A.C."/>
            <person name="Kadowaki T."/>
        </authorList>
    </citation>
    <scope>NUCLEOTIDE SEQUENCE [LARGE SCALE GENOMIC DNA]</scope>
    <source>
        <strain evidence="2">Wuxi-XJTLU</strain>
    </source>
</reference>
<dbReference type="Proteomes" id="UP000192247">
    <property type="component" value="Unassembled WGS sequence"/>
</dbReference>